<name>A0A380WBN6_AFIFE</name>
<dbReference type="EMBL" id="UIGB01000001">
    <property type="protein sequence ID" value="SUU86049.1"/>
    <property type="molecule type" value="Genomic_DNA"/>
</dbReference>
<sequence length="111" mass="12131">MNKAMQDALIADGEKLAQLTGEDHGPYFELTSSSPCPRCGEHELYRDSVDVGVGVIHGPYGCPCGWSENEEYDLQKGGGLQEDGGYLDPYGGYWPKDNPVVKMMRAAEAME</sequence>
<evidence type="ECO:0000313" key="2">
    <source>
        <dbReference type="Proteomes" id="UP000254343"/>
    </source>
</evidence>
<reference evidence="1 2" key="1">
    <citation type="submission" date="2018-06" db="EMBL/GenBank/DDBJ databases">
        <authorList>
            <consortium name="Pathogen Informatics"/>
            <person name="Doyle S."/>
        </authorList>
    </citation>
    <scope>NUCLEOTIDE SEQUENCE [LARGE SCALE GENOMIC DNA]</scope>
    <source>
        <strain evidence="1 2">NCTC12722</strain>
    </source>
</reference>
<protein>
    <submittedName>
        <fullName evidence="1">Uncharacterized protein</fullName>
    </submittedName>
</protein>
<organism evidence="1 2">
    <name type="scientific">Afipia felis</name>
    <name type="common">Cat scratch disease bacillus</name>
    <dbReference type="NCBI Taxonomy" id="1035"/>
    <lineage>
        <taxon>Bacteria</taxon>
        <taxon>Pseudomonadati</taxon>
        <taxon>Pseudomonadota</taxon>
        <taxon>Alphaproteobacteria</taxon>
        <taxon>Hyphomicrobiales</taxon>
        <taxon>Nitrobacteraceae</taxon>
        <taxon>Afipia</taxon>
    </lineage>
</organism>
<proteinExistence type="predicted"/>
<evidence type="ECO:0000313" key="1">
    <source>
        <dbReference type="EMBL" id="SUU86049.1"/>
    </source>
</evidence>
<gene>
    <name evidence="1" type="ORF">NCTC12722_03270</name>
</gene>
<accession>A0A380WBN6</accession>
<dbReference type="AlphaFoldDB" id="A0A380WBN6"/>
<dbReference type="Proteomes" id="UP000254343">
    <property type="component" value="Unassembled WGS sequence"/>
</dbReference>